<feature type="transmembrane region" description="Helical" evidence="8">
    <location>
        <begin position="125"/>
        <end position="151"/>
    </location>
</feature>
<keyword evidence="6 8" id="KW-1133">Transmembrane helix</keyword>
<proteinExistence type="inferred from homology"/>
<evidence type="ECO:0000256" key="6">
    <source>
        <dbReference type="ARBA" id="ARBA00022989"/>
    </source>
</evidence>
<dbReference type="RefSeq" id="WP_166196161.1">
    <property type="nucleotide sequence ID" value="NZ_JAAOIV010000005.1"/>
</dbReference>
<feature type="transmembrane region" description="Helical" evidence="8">
    <location>
        <begin position="55"/>
        <end position="79"/>
    </location>
</feature>
<evidence type="ECO:0000256" key="7">
    <source>
        <dbReference type="ARBA" id="ARBA00023136"/>
    </source>
</evidence>
<dbReference type="PANTHER" id="PTHR34979:SF1">
    <property type="entry name" value="INNER MEMBRANE PROTEIN YGAZ"/>
    <property type="match status" value="1"/>
</dbReference>
<gene>
    <name evidence="9" type="ORF">G9U51_09075</name>
</gene>
<accession>A0A967B204</accession>
<evidence type="ECO:0000256" key="5">
    <source>
        <dbReference type="ARBA" id="ARBA00022692"/>
    </source>
</evidence>
<evidence type="ECO:0000256" key="1">
    <source>
        <dbReference type="ARBA" id="ARBA00004651"/>
    </source>
</evidence>
<sequence>MSEPAATAVARKGLLIGVATGLYGISFGALAATAGLDVWQAVALSALLFSGGSQFALVGVLGAGGTGAAAVTTSAMLGLRNGFYGLQVSRLIQKRGLRRILAAHLTIDESTAVTIAQPNTRLARVGFWATGGAVFVFWNAMTAVGAVLGNAMGDPKAWGLDAAAAAAFIALLWPRLTTTRARLTALAAAAIALLTTPHAPPGTPILVAATAAVVAGLLPHGETVEDEGL</sequence>
<comment type="similarity">
    <text evidence="2">Belongs to the AzlC family.</text>
</comment>
<evidence type="ECO:0000256" key="4">
    <source>
        <dbReference type="ARBA" id="ARBA00022475"/>
    </source>
</evidence>
<evidence type="ECO:0000256" key="3">
    <source>
        <dbReference type="ARBA" id="ARBA00022448"/>
    </source>
</evidence>
<protein>
    <submittedName>
        <fullName evidence="9">AzlC family ABC transporter permease</fullName>
    </submittedName>
</protein>
<reference evidence="9" key="1">
    <citation type="submission" date="2020-03" db="EMBL/GenBank/DDBJ databases">
        <title>Draft sequencing of Calidifontibacter sp. DB0510.</title>
        <authorList>
            <person name="Kim D.-U."/>
        </authorList>
    </citation>
    <scope>NUCLEOTIDE SEQUENCE</scope>
    <source>
        <strain evidence="9">DB0510</strain>
    </source>
</reference>
<keyword evidence="5 8" id="KW-0812">Transmembrane</keyword>
<dbReference type="EMBL" id="JAAOIV010000005">
    <property type="protein sequence ID" value="NHN55925.1"/>
    <property type="molecule type" value="Genomic_DNA"/>
</dbReference>
<evidence type="ECO:0000256" key="2">
    <source>
        <dbReference type="ARBA" id="ARBA00010735"/>
    </source>
</evidence>
<dbReference type="PANTHER" id="PTHR34979">
    <property type="entry name" value="INNER MEMBRANE PROTEIN YGAZ"/>
    <property type="match status" value="1"/>
</dbReference>
<keyword evidence="10" id="KW-1185">Reference proteome</keyword>
<evidence type="ECO:0000313" key="10">
    <source>
        <dbReference type="Proteomes" id="UP000744769"/>
    </source>
</evidence>
<evidence type="ECO:0000313" key="9">
    <source>
        <dbReference type="EMBL" id="NHN55925.1"/>
    </source>
</evidence>
<dbReference type="InterPro" id="IPR011606">
    <property type="entry name" value="Brnchd-chn_aa_trnsp_permease"/>
</dbReference>
<dbReference type="GO" id="GO:0005886">
    <property type="term" value="C:plasma membrane"/>
    <property type="evidence" value="ECO:0007669"/>
    <property type="project" value="UniProtKB-SubCell"/>
</dbReference>
<comment type="subcellular location">
    <subcellularLocation>
        <location evidence="1">Cell membrane</location>
        <topology evidence="1">Multi-pass membrane protein</topology>
    </subcellularLocation>
</comment>
<comment type="caution">
    <text evidence="9">The sequence shown here is derived from an EMBL/GenBank/DDBJ whole genome shotgun (WGS) entry which is preliminary data.</text>
</comment>
<dbReference type="GO" id="GO:1903785">
    <property type="term" value="P:L-valine transmembrane transport"/>
    <property type="evidence" value="ECO:0007669"/>
    <property type="project" value="TreeGrafter"/>
</dbReference>
<dbReference type="Proteomes" id="UP000744769">
    <property type="component" value="Unassembled WGS sequence"/>
</dbReference>
<keyword evidence="7 8" id="KW-0472">Membrane</keyword>
<keyword evidence="4" id="KW-1003">Cell membrane</keyword>
<dbReference type="AlphaFoldDB" id="A0A967B204"/>
<keyword evidence="3" id="KW-0813">Transport</keyword>
<organism evidence="9 10">
    <name type="scientific">Metallococcus carri</name>
    <dbReference type="NCBI Taxonomy" id="1656884"/>
    <lineage>
        <taxon>Bacteria</taxon>
        <taxon>Bacillati</taxon>
        <taxon>Actinomycetota</taxon>
        <taxon>Actinomycetes</taxon>
        <taxon>Micrococcales</taxon>
        <taxon>Dermacoccaceae</taxon>
        <taxon>Metallococcus</taxon>
    </lineage>
</organism>
<feature type="transmembrane region" description="Helical" evidence="8">
    <location>
        <begin position="12"/>
        <end position="35"/>
    </location>
</feature>
<name>A0A967B204_9MICO</name>
<dbReference type="Pfam" id="PF03591">
    <property type="entry name" value="AzlC"/>
    <property type="match status" value="1"/>
</dbReference>
<feature type="transmembrane region" description="Helical" evidence="8">
    <location>
        <begin position="157"/>
        <end position="173"/>
    </location>
</feature>
<evidence type="ECO:0000256" key="8">
    <source>
        <dbReference type="SAM" id="Phobius"/>
    </source>
</evidence>